<dbReference type="RefSeq" id="XP_012338526.1">
    <property type="nucleotide sequence ID" value="XM_012483103.1"/>
</dbReference>
<evidence type="ECO:0000259" key="1">
    <source>
        <dbReference type="Pfam" id="PF12887"/>
    </source>
</evidence>
<dbReference type="VEuPathDB" id="PlasmoDB:AK88_05501"/>
<sequence>MTYATLGALLVHYVRQRDLEGKQELYKKSLWTDTRALLDEFVEYMEDDNLESYSTNCLNVGYPSRTWQRVKVVANMGDRMMCTLMSRALFFMNAWGRQSTKGANTDPQNEELKEHIRCAIVNIFMYILLASPCKSTMGIDNAWYTVKQMEESMGGLIKQGKCGHGVFENIQTQEFDMAKKIQAWMCHYIQIGTVRPRAMCPQGSYKEDIFHSPSI</sequence>
<dbReference type="Pfam" id="PF12887">
    <property type="entry name" value="SICA_alpha"/>
    <property type="match status" value="1"/>
</dbReference>
<evidence type="ECO:0000313" key="2">
    <source>
        <dbReference type="EMBL" id="KJP84864.1"/>
    </source>
</evidence>
<dbReference type="InterPro" id="IPR024290">
    <property type="entry name" value="SICA_extracell_a"/>
</dbReference>
<keyword evidence="3" id="KW-1185">Reference proteome</keyword>
<organism evidence="2 3">
    <name type="scientific">Plasmodium fragile</name>
    <dbReference type="NCBI Taxonomy" id="5857"/>
    <lineage>
        <taxon>Eukaryota</taxon>
        <taxon>Sar</taxon>
        <taxon>Alveolata</taxon>
        <taxon>Apicomplexa</taxon>
        <taxon>Aconoidasida</taxon>
        <taxon>Haemosporida</taxon>
        <taxon>Plasmodiidae</taxon>
        <taxon>Plasmodium</taxon>
        <taxon>Plasmodium (Plasmodium)</taxon>
    </lineage>
</organism>
<dbReference type="AlphaFoldDB" id="A0A0D9QD06"/>
<protein>
    <recommendedName>
        <fullName evidence="1">Schizont-infected cell agglutination extracellular alpha domain-containing protein</fullName>
    </recommendedName>
</protein>
<proteinExistence type="predicted"/>
<accession>A0A0D9QD06</accession>
<name>A0A0D9QD06_PLAFR</name>
<feature type="domain" description="Schizont-infected cell agglutination extracellular alpha" evidence="1">
    <location>
        <begin position="27"/>
        <end position="184"/>
    </location>
</feature>
<dbReference type="EMBL" id="KQ001779">
    <property type="protein sequence ID" value="KJP84864.1"/>
    <property type="molecule type" value="Genomic_DNA"/>
</dbReference>
<gene>
    <name evidence="2" type="ORF">AK88_05501</name>
</gene>
<dbReference type="Proteomes" id="UP000054561">
    <property type="component" value="Unassembled WGS sequence"/>
</dbReference>
<reference evidence="2 3" key="1">
    <citation type="submission" date="2014-03" db="EMBL/GenBank/DDBJ databases">
        <title>The Genome Sequence of Plasmodium fragile nilgiri.</title>
        <authorList>
            <consortium name="The Broad Institute Genomics Platform"/>
            <consortium name="The Broad Institute Genome Sequencing Center for Infectious Disease"/>
            <person name="Neafsey D."/>
            <person name="Duraisingh M."/>
            <person name="Young S.K."/>
            <person name="Zeng Q."/>
            <person name="Gargeya S."/>
            <person name="Abouelleil A."/>
            <person name="Alvarado L."/>
            <person name="Chapman S.B."/>
            <person name="Gainer-Dewar J."/>
            <person name="Goldberg J."/>
            <person name="Griggs A."/>
            <person name="Gujja S."/>
            <person name="Hansen M."/>
            <person name="Howarth C."/>
            <person name="Imamovic A."/>
            <person name="Larimer J."/>
            <person name="Pearson M."/>
            <person name="Poon T.W."/>
            <person name="Priest M."/>
            <person name="Roberts A."/>
            <person name="Saif S."/>
            <person name="Shea T."/>
            <person name="Sykes S."/>
            <person name="Wortman J."/>
            <person name="Nusbaum C."/>
            <person name="Birren B."/>
        </authorList>
    </citation>
    <scope>NUCLEOTIDE SEQUENCE [LARGE SCALE GENOMIC DNA]</scope>
    <source>
        <strain evidence="3">nilgiri</strain>
    </source>
</reference>
<dbReference type="GeneID" id="24270815"/>
<evidence type="ECO:0000313" key="3">
    <source>
        <dbReference type="Proteomes" id="UP000054561"/>
    </source>
</evidence>